<dbReference type="Proteomes" id="UP000037939">
    <property type="component" value="Unassembled WGS sequence"/>
</dbReference>
<feature type="transmembrane region" description="Helical" evidence="1">
    <location>
        <begin position="294"/>
        <end position="314"/>
    </location>
</feature>
<dbReference type="AlphaFoldDB" id="A0A0N0XI53"/>
<feature type="transmembrane region" description="Helical" evidence="1">
    <location>
        <begin position="321"/>
        <end position="342"/>
    </location>
</feature>
<sequence length="656" mass="72160">MPSPLSRSAVLAAYAVAAFWLIWIVLFALTVTVDLPFFHIDGAFQTASGLYRLNAGLFPGRDFLPYLGVGPLYLMFVPFKLLGANLAASTATAWIATLLSGTLASATVMHLATGQRRFAVSFALGSTLFLLPLALIKLWLPHTLESLPQFLQAVYIPGDSLRPLRAFAPYLMVLLYSAAAPRLRSAWSQTLGMAVLAGAMLLWSNDYAYPTALVFGLLFVFVLLPRVGGGWAHRFAYAIAALLVWFVLLAVLTAGSPLNMLSYNFLDVAKDQWWLFAPYDDTSRIYSLAEARKVVYPAIRIPLLILLAVSVLAWRRHNRRLELLAALGWTTYGGGMLASIGGHLVDGYFSAFMLWTYLTCIGLVISLVPRIAGRALAEPRIWRGMLGAVALVSLVLAGAQGVRWRSDTARAAADTSRFYIPELGGYLPETWRSYIQLARNFKGTVIEEYWGLFSATRRSFSGWHVDAVIHAMGSQRAKAAAALPDADLMISTRTDFHPAQQWSMAHDYWFYRELALHRKVIGYSPATVIWTRKTPAEITTPTVIGCQPQQSPPRFEFNAPQVGYYELDAQYQVAQGGGRKLLMLQTNIKMPAPPFMEASINPAGTAVQQIVYVDKPGPNSFYLKGHGSKPFAISAGACSAFRLPVTDSLAFINARP</sequence>
<dbReference type="RefSeq" id="WP_152969332.1">
    <property type="nucleotide sequence ID" value="NZ_LAQT01000037.1"/>
</dbReference>
<dbReference type="PATRIC" id="fig|857265.3.peg.4245"/>
<evidence type="ECO:0000256" key="1">
    <source>
        <dbReference type="SAM" id="Phobius"/>
    </source>
</evidence>
<keyword evidence="1" id="KW-0812">Transmembrane</keyword>
<keyword evidence="1" id="KW-0472">Membrane</keyword>
<reference evidence="2 3" key="1">
    <citation type="submission" date="2015-07" db="EMBL/GenBank/DDBJ databases">
        <title>Draft genome sequence of the Amantichitinum ursilacus IGB-41, a new chitin-degrading bacterium.</title>
        <authorList>
            <person name="Kirstahler P."/>
            <person name="Guenther M."/>
            <person name="Grumaz C."/>
            <person name="Rupp S."/>
            <person name="Zibek S."/>
            <person name="Sohn K."/>
        </authorList>
    </citation>
    <scope>NUCLEOTIDE SEQUENCE [LARGE SCALE GENOMIC DNA]</scope>
    <source>
        <strain evidence="2 3">IGB-41</strain>
    </source>
</reference>
<protein>
    <submittedName>
        <fullName evidence="2">Uncharacterized protein</fullName>
    </submittedName>
</protein>
<dbReference type="STRING" id="857265.WG78_20735"/>
<evidence type="ECO:0000313" key="2">
    <source>
        <dbReference type="EMBL" id="KPC49360.1"/>
    </source>
</evidence>
<feature type="transmembrane region" description="Helical" evidence="1">
    <location>
        <begin position="381"/>
        <end position="399"/>
    </location>
</feature>
<feature type="transmembrane region" description="Helical" evidence="1">
    <location>
        <begin position="12"/>
        <end position="33"/>
    </location>
</feature>
<dbReference type="EMBL" id="LAQT01000037">
    <property type="protein sequence ID" value="KPC49360.1"/>
    <property type="molecule type" value="Genomic_DNA"/>
</dbReference>
<gene>
    <name evidence="2" type="ORF">WG78_20735</name>
</gene>
<feature type="transmembrane region" description="Helical" evidence="1">
    <location>
        <begin position="209"/>
        <end position="228"/>
    </location>
</feature>
<feature type="transmembrane region" description="Helical" evidence="1">
    <location>
        <begin position="91"/>
        <end position="111"/>
    </location>
</feature>
<accession>A0A0N0XI53</accession>
<comment type="caution">
    <text evidence="2">The sequence shown here is derived from an EMBL/GenBank/DDBJ whole genome shotgun (WGS) entry which is preliminary data.</text>
</comment>
<feature type="transmembrane region" description="Helical" evidence="1">
    <location>
        <begin position="235"/>
        <end position="255"/>
    </location>
</feature>
<feature type="transmembrane region" description="Helical" evidence="1">
    <location>
        <begin position="348"/>
        <end position="369"/>
    </location>
</feature>
<evidence type="ECO:0000313" key="3">
    <source>
        <dbReference type="Proteomes" id="UP000037939"/>
    </source>
</evidence>
<organism evidence="2 3">
    <name type="scientific">Amantichitinum ursilacus</name>
    <dbReference type="NCBI Taxonomy" id="857265"/>
    <lineage>
        <taxon>Bacteria</taxon>
        <taxon>Pseudomonadati</taxon>
        <taxon>Pseudomonadota</taxon>
        <taxon>Betaproteobacteria</taxon>
        <taxon>Neisseriales</taxon>
        <taxon>Chitinibacteraceae</taxon>
        <taxon>Amantichitinum</taxon>
    </lineage>
</organism>
<proteinExistence type="predicted"/>
<keyword evidence="1" id="KW-1133">Transmembrane helix</keyword>
<feature type="transmembrane region" description="Helical" evidence="1">
    <location>
        <begin position="118"/>
        <end position="140"/>
    </location>
</feature>
<name>A0A0N0XI53_9NEIS</name>
<dbReference type="OrthoDB" id="6740035at2"/>
<feature type="transmembrane region" description="Helical" evidence="1">
    <location>
        <begin position="63"/>
        <end position="79"/>
    </location>
</feature>
<keyword evidence="3" id="KW-1185">Reference proteome</keyword>